<feature type="domain" description="Peptidase metallopeptidase" evidence="5">
    <location>
        <begin position="35"/>
        <end position="200"/>
    </location>
</feature>
<comment type="caution">
    <text evidence="6">The sequence shown here is derived from an EMBL/GenBank/DDBJ whole genome shotgun (WGS) entry which is preliminary data.</text>
</comment>
<dbReference type="GO" id="GO:0031012">
    <property type="term" value="C:extracellular matrix"/>
    <property type="evidence" value="ECO:0007669"/>
    <property type="project" value="InterPro"/>
</dbReference>
<evidence type="ECO:0000313" key="7">
    <source>
        <dbReference type="Proteomes" id="UP000467305"/>
    </source>
</evidence>
<dbReference type="SMART" id="SM00235">
    <property type="entry name" value="ZnMc"/>
    <property type="match status" value="1"/>
</dbReference>
<evidence type="ECO:0000259" key="5">
    <source>
        <dbReference type="SMART" id="SM00235"/>
    </source>
</evidence>
<dbReference type="GO" id="GO:0006508">
    <property type="term" value="P:proteolysis"/>
    <property type="evidence" value="ECO:0007669"/>
    <property type="project" value="UniProtKB-KW"/>
</dbReference>
<dbReference type="Gene3D" id="3.40.390.10">
    <property type="entry name" value="Collagenase (Catalytic Domain)"/>
    <property type="match status" value="1"/>
</dbReference>
<dbReference type="AlphaFoldDB" id="A0A7J5APK6"/>
<keyword evidence="1" id="KW-0645">Protease</keyword>
<dbReference type="Proteomes" id="UP000467305">
    <property type="component" value="Unassembled WGS sequence"/>
</dbReference>
<evidence type="ECO:0000256" key="2">
    <source>
        <dbReference type="ARBA" id="ARBA00022723"/>
    </source>
</evidence>
<name>A0A7J5APK6_9FLAO</name>
<protein>
    <submittedName>
        <fullName evidence="6">Matrix metalloproteinase-11</fullName>
    </submittedName>
</protein>
<dbReference type="InterPro" id="IPR001818">
    <property type="entry name" value="Pept_M10_metallopeptidase"/>
</dbReference>
<dbReference type="InterPro" id="IPR006026">
    <property type="entry name" value="Peptidase_Metallo"/>
</dbReference>
<keyword evidence="3" id="KW-0378">Hydrolase</keyword>
<evidence type="ECO:0000256" key="1">
    <source>
        <dbReference type="ARBA" id="ARBA00022670"/>
    </source>
</evidence>
<gene>
    <name evidence="6" type="ORF">F7018_04350</name>
</gene>
<accession>A0A7J5APK6</accession>
<keyword evidence="7" id="KW-1185">Reference proteome</keyword>
<evidence type="ECO:0000256" key="3">
    <source>
        <dbReference type="ARBA" id="ARBA00022801"/>
    </source>
</evidence>
<evidence type="ECO:0000313" key="6">
    <source>
        <dbReference type="EMBL" id="KAB1159548.1"/>
    </source>
</evidence>
<dbReference type="EMBL" id="WAAU01000008">
    <property type="protein sequence ID" value="KAB1159548.1"/>
    <property type="molecule type" value="Genomic_DNA"/>
</dbReference>
<keyword evidence="4" id="KW-0862">Zinc</keyword>
<dbReference type="GO" id="GO:0008270">
    <property type="term" value="F:zinc ion binding"/>
    <property type="evidence" value="ECO:0007669"/>
    <property type="project" value="InterPro"/>
</dbReference>
<dbReference type="OrthoDB" id="277230at2"/>
<sequence>MYGKNDVKCNTDSKGYPTPRNKKPTEIVLDASEGFIPLWKKDVILRWRFNPSLYNYFESPEEAMNGIREIFSLGVMEWKDAVPVKFSERYDAWDFEIIIKKDNCDYMGCTLASAFFPDSGRHQLVIYPKMFTQSKQEQIETIAHELGHVFGLRHFFAEIREQDWPSVKFGKHKPFSIMNYGSKSIMTENDIADLKLLYNKVWNGELREINGTPIRTFFPYHMSGDLV</sequence>
<dbReference type="InterPro" id="IPR024079">
    <property type="entry name" value="MetalloPept_cat_dom_sf"/>
</dbReference>
<keyword evidence="2" id="KW-0479">Metal-binding</keyword>
<reference evidence="6 7" key="1">
    <citation type="submission" date="2019-09" db="EMBL/GenBank/DDBJ databases">
        <authorList>
            <person name="Cao W.R."/>
        </authorList>
    </citation>
    <scope>NUCLEOTIDE SEQUENCE [LARGE SCALE GENOMIC DNA]</scope>
    <source>
        <strain evidence="7">a4</strain>
    </source>
</reference>
<evidence type="ECO:0000256" key="4">
    <source>
        <dbReference type="ARBA" id="ARBA00022833"/>
    </source>
</evidence>
<dbReference type="SUPFAM" id="SSF55486">
    <property type="entry name" value="Metalloproteases ('zincins'), catalytic domain"/>
    <property type="match status" value="1"/>
</dbReference>
<proteinExistence type="predicted"/>
<organism evidence="6 7">
    <name type="scientific">Tenacibaculum aiptasiae</name>
    <dbReference type="NCBI Taxonomy" id="426481"/>
    <lineage>
        <taxon>Bacteria</taxon>
        <taxon>Pseudomonadati</taxon>
        <taxon>Bacteroidota</taxon>
        <taxon>Flavobacteriia</taxon>
        <taxon>Flavobacteriales</taxon>
        <taxon>Flavobacteriaceae</taxon>
        <taxon>Tenacibaculum</taxon>
    </lineage>
</organism>
<dbReference type="CDD" id="cd04268">
    <property type="entry name" value="ZnMc_MMP_like"/>
    <property type="match status" value="1"/>
</dbReference>
<dbReference type="GO" id="GO:0004222">
    <property type="term" value="F:metalloendopeptidase activity"/>
    <property type="evidence" value="ECO:0007669"/>
    <property type="project" value="InterPro"/>
</dbReference>
<dbReference type="Pfam" id="PF00413">
    <property type="entry name" value="Peptidase_M10"/>
    <property type="match status" value="1"/>
</dbReference>